<protein>
    <submittedName>
        <fullName evidence="2">Uncharacterized protein</fullName>
    </submittedName>
</protein>
<sequence length="66" mass="7417">MAFTPNAGNAKQRLRLYQKIKCMWVICEAGRSIRIEILFISPIGYPPFPEGVPEGYASPLPEYLSS</sequence>
<reference evidence="2" key="1">
    <citation type="submission" date="2022-06" db="EMBL/GenBank/DDBJ databases">
        <title>New cyanobacteria of genus Symplocastrum in benthos of Lake Baikal.</title>
        <authorList>
            <person name="Sorokovikova E."/>
            <person name="Tikhonova I."/>
            <person name="Krasnopeev A."/>
            <person name="Evseev P."/>
            <person name="Gladkikh A."/>
            <person name="Belykh O."/>
        </authorList>
    </citation>
    <scope>NUCLEOTIDE SEQUENCE</scope>
    <source>
        <strain evidence="2">BBK-W-15</strain>
    </source>
</reference>
<evidence type="ECO:0000313" key="1">
    <source>
        <dbReference type="EMBL" id="MCP2731296.1"/>
    </source>
</evidence>
<dbReference type="AlphaFoldDB" id="A0AAE3GVM0"/>
<comment type="caution">
    <text evidence="2">The sequence shown here is derived from an EMBL/GenBank/DDBJ whole genome shotgun (WGS) entry which is preliminary data.</text>
</comment>
<keyword evidence="3" id="KW-1185">Reference proteome</keyword>
<evidence type="ECO:0000313" key="2">
    <source>
        <dbReference type="EMBL" id="MCP2731299.1"/>
    </source>
</evidence>
<organism evidence="2 3">
    <name type="scientific">Limnofasciculus baicalensis BBK-W-15</name>
    <dbReference type="NCBI Taxonomy" id="2699891"/>
    <lineage>
        <taxon>Bacteria</taxon>
        <taxon>Bacillati</taxon>
        <taxon>Cyanobacteriota</taxon>
        <taxon>Cyanophyceae</taxon>
        <taxon>Coleofasciculales</taxon>
        <taxon>Coleofasciculaceae</taxon>
        <taxon>Limnofasciculus</taxon>
        <taxon>Limnofasciculus baicalensis</taxon>
    </lineage>
</organism>
<accession>A0AAE3GVM0</accession>
<dbReference type="Proteomes" id="UP001204953">
    <property type="component" value="Unassembled WGS sequence"/>
</dbReference>
<dbReference type="RefSeq" id="WP_254014039.1">
    <property type="nucleotide sequence ID" value="NZ_JAMZMM010000309.1"/>
</dbReference>
<gene>
    <name evidence="1" type="ORF">NJ959_22995</name>
    <name evidence="2" type="ORF">NJ959_23010</name>
</gene>
<dbReference type="EMBL" id="JAMZMM010000309">
    <property type="protein sequence ID" value="MCP2731299.1"/>
    <property type="molecule type" value="Genomic_DNA"/>
</dbReference>
<evidence type="ECO:0000313" key="3">
    <source>
        <dbReference type="Proteomes" id="UP001204953"/>
    </source>
</evidence>
<dbReference type="EMBL" id="JAMZMM010000309">
    <property type="protein sequence ID" value="MCP2731296.1"/>
    <property type="molecule type" value="Genomic_DNA"/>
</dbReference>
<name>A0AAE3GVM0_9CYAN</name>
<proteinExistence type="predicted"/>